<protein>
    <submittedName>
        <fullName evidence="3">Hypothetical_protein</fullName>
    </submittedName>
</protein>
<dbReference type="AlphaFoldDB" id="A0AA86QCC9"/>
<feature type="transmembrane region" description="Helical" evidence="1">
    <location>
        <begin position="785"/>
        <end position="807"/>
    </location>
</feature>
<keyword evidence="1" id="KW-0812">Transmembrane</keyword>
<dbReference type="EMBL" id="CATOUU010000848">
    <property type="protein sequence ID" value="CAI9954306.1"/>
    <property type="molecule type" value="Genomic_DNA"/>
</dbReference>
<reference evidence="2" key="1">
    <citation type="submission" date="2023-06" db="EMBL/GenBank/DDBJ databases">
        <authorList>
            <person name="Kurt Z."/>
        </authorList>
    </citation>
    <scope>NUCLEOTIDE SEQUENCE</scope>
</reference>
<gene>
    <name evidence="2" type="ORF">HINF_LOCUS41951</name>
    <name evidence="3" type="ORF">HINF_LOCUS43043</name>
</gene>
<evidence type="ECO:0000313" key="3">
    <source>
        <dbReference type="EMBL" id="CAL6049175.1"/>
    </source>
</evidence>
<evidence type="ECO:0000313" key="2">
    <source>
        <dbReference type="EMBL" id="CAI9954306.1"/>
    </source>
</evidence>
<dbReference type="EMBL" id="CAXDID020000178">
    <property type="protein sequence ID" value="CAL6049175.1"/>
    <property type="molecule type" value="Genomic_DNA"/>
</dbReference>
<dbReference type="Proteomes" id="UP001642409">
    <property type="component" value="Unassembled WGS sequence"/>
</dbReference>
<accession>A0AA86QCC9</accession>
<proteinExistence type="predicted"/>
<name>A0AA86QCC9_9EUKA</name>
<sequence>MDVDQYIETIIVDESEKTFLNISSMLSDLIINVTATHRILSQYFMDNNVTQVCTHPDHPDLQQSPVYNNAKVNLNNYVTLNHVQDNCSSVDIINLFKNAIVDKFPLKSQLVLYESSGNVISYPFTTNKFITDEYSRRILNFYGLRVKFLYQCKNRFTQSPFDFNFAYDRQQKFYKTPEILSKDSDLTSFIQQLSVYKQKTAVCYDEDGYQSLGDKFWSIINDSQLLDFVAQTYTSEPETIKVKTIFRELNRTISQLHLNEKFRLFWATTQYGSGQDNVATKMQIIIQDTEYFETQDQALHYLKDYPEITKENQQKHQFEIIIIENTKLKNPISKILQQQLTLSYINLDIDEYIAHQFQIIEWTESYHMLPRFTDAFGQEVIQICTKINQRARFNVSVLCQQFPVQQLFTNKGLQFIVNTDIEQYIAKNSQIKFNYKYFLAQLQHQWYYHINQYSMSSIAINDSKLLFTDINYENIRFILQTRPIDKQQYKLIAQIQQTTFPFIYSQCITNEQTGYFFTNNQIHVDCTQPHLNTEQIFSNQEQNIEGALLLSNNTFSQFSAIQTYLAKSNVSSTIGRMSRNNISLVRSDFILDSTCLQFIQDLIFDYPNREYFTIAKYNYFQRFCHYEENGIQKAQNFTFLVKMHLNMFFTDYLIFPSAKISWMFGSGDFNVINQEMQTLYPSTDNHLETLVREGVLFCRMHDECDGLVKKLEFGNTSMLKSDTFRQLDNVNGIIFKMIFQPNLTFNCTLQTFNNDLMKDSQMRAQYVQNGFQEISKIQSIVFSKYQYNILLLVLLISTLLFVILTIVM</sequence>
<keyword evidence="4" id="KW-1185">Reference proteome</keyword>
<comment type="caution">
    <text evidence="2">The sequence shown here is derived from an EMBL/GenBank/DDBJ whole genome shotgun (WGS) entry which is preliminary data.</text>
</comment>
<evidence type="ECO:0000256" key="1">
    <source>
        <dbReference type="SAM" id="Phobius"/>
    </source>
</evidence>
<keyword evidence="1" id="KW-1133">Transmembrane helix</keyword>
<organism evidence="2">
    <name type="scientific">Hexamita inflata</name>
    <dbReference type="NCBI Taxonomy" id="28002"/>
    <lineage>
        <taxon>Eukaryota</taxon>
        <taxon>Metamonada</taxon>
        <taxon>Diplomonadida</taxon>
        <taxon>Hexamitidae</taxon>
        <taxon>Hexamitinae</taxon>
        <taxon>Hexamita</taxon>
    </lineage>
</organism>
<reference evidence="3 4" key="2">
    <citation type="submission" date="2024-07" db="EMBL/GenBank/DDBJ databases">
        <authorList>
            <person name="Akdeniz Z."/>
        </authorList>
    </citation>
    <scope>NUCLEOTIDE SEQUENCE [LARGE SCALE GENOMIC DNA]</scope>
</reference>
<evidence type="ECO:0000313" key="4">
    <source>
        <dbReference type="Proteomes" id="UP001642409"/>
    </source>
</evidence>
<keyword evidence="1" id="KW-0472">Membrane</keyword>